<keyword evidence="4" id="KW-1185">Reference proteome</keyword>
<protein>
    <recommendedName>
        <fullName evidence="2">WAP domain-containing protein</fullName>
    </recommendedName>
</protein>
<sequence length="156" mass="15496">MAPAALSSPGPGYCPAAGSAGTDTCGTSCQNDTACGPGQKCCTVQPLRSSAACANQCADDRGCPGTHKCCFSGCGLACTPPYAGTGLPTRPMAPGSPQHGLPSPARASMRPAARLDKPQWPCPAECADDGNCPGAARGALRRRLQLPVPCTGPAGP</sequence>
<dbReference type="GO" id="GO:0005615">
    <property type="term" value="C:extracellular space"/>
    <property type="evidence" value="ECO:0007669"/>
    <property type="project" value="TreeGrafter"/>
</dbReference>
<reference evidence="3" key="2">
    <citation type="submission" date="2025-09" db="UniProtKB">
        <authorList>
            <consortium name="Ensembl"/>
        </authorList>
    </citation>
    <scope>IDENTIFICATION</scope>
</reference>
<dbReference type="SUPFAM" id="SSF57256">
    <property type="entry name" value="Elafin-like"/>
    <property type="match status" value="2"/>
</dbReference>
<dbReference type="AlphaFoldDB" id="A0A8B9P3Q6"/>
<dbReference type="Proteomes" id="UP000694424">
    <property type="component" value="Unplaced"/>
</dbReference>
<dbReference type="PROSITE" id="PS51390">
    <property type="entry name" value="WAP"/>
    <property type="match status" value="1"/>
</dbReference>
<evidence type="ECO:0000313" key="4">
    <source>
        <dbReference type="Proteomes" id="UP000694424"/>
    </source>
</evidence>
<dbReference type="InterPro" id="IPR050514">
    <property type="entry name" value="WAP_four-disulfide_core"/>
</dbReference>
<dbReference type="Gene3D" id="4.10.75.10">
    <property type="entry name" value="Elafin-like"/>
    <property type="match status" value="1"/>
</dbReference>
<evidence type="ECO:0000259" key="2">
    <source>
        <dbReference type="PROSITE" id="PS51390"/>
    </source>
</evidence>
<evidence type="ECO:0000256" key="1">
    <source>
        <dbReference type="SAM" id="MobiDB-lite"/>
    </source>
</evidence>
<dbReference type="Ensembl" id="ENSAOWT00000006591.1">
    <property type="protein sequence ID" value="ENSAOWP00000005817.1"/>
    <property type="gene ID" value="ENSAOWG00000003992.1"/>
</dbReference>
<dbReference type="Pfam" id="PF00095">
    <property type="entry name" value="WAP"/>
    <property type="match status" value="2"/>
</dbReference>
<feature type="domain" description="WAP" evidence="2">
    <location>
        <begin position="33"/>
        <end position="82"/>
    </location>
</feature>
<accession>A0A8B9P3Q6</accession>
<organism evidence="3 4">
    <name type="scientific">Apteryx owenii</name>
    <name type="common">Little spotted kiwi</name>
    <dbReference type="NCBI Taxonomy" id="8824"/>
    <lineage>
        <taxon>Eukaryota</taxon>
        <taxon>Metazoa</taxon>
        <taxon>Chordata</taxon>
        <taxon>Craniata</taxon>
        <taxon>Vertebrata</taxon>
        <taxon>Euteleostomi</taxon>
        <taxon>Archelosauria</taxon>
        <taxon>Archosauria</taxon>
        <taxon>Dinosauria</taxon>
        <taxon>Saurischia</taxon>
        <taxon>Theropoda</taxon>
        <taxon>Coelurosauria</taxon>
        <taxon>Aves</taxon>
        <taxon>Palaeognathae</taxon>
        <taxon>Apterygiformes</taxon>
        <taxon>Apterygidae</taxon>
        <taxon>Apteryx</taxon>
    </lineage>
</organism>
<dbReference type="SMART" id="SM00217">
    <property type="entry name" value="WAP"/>
    <property type="match status" value="1"/>
</dbReference>
<proteinExistence type="predicted"/>
<dbReference type="PANTHER" id="PTHR19441:SF95">
    <property type="entry name" value="PERLWAPIN ISOFORM X1"/>
    <property type="match status" value="1"/>
</dbReference>
<name>A0A8B9P3Q6_APTOW</name>
<dbReference type="GO" id="GO:0004867">
    <property type="term" value="F:serine-type endopeptidase inhibitor activity"/>
    <property type="evidence" value="ECO:0007669"/>
    <property type="project" value="TreeGrafter"/>
</dbReference>
<reference evidence="3" key="1">
    <citation type="submission" date="2025-08" db="UniProtKB">
        <authorList>
            <consortium name="Ensembl"/>
        </authorList>
    </citation>
    <scope>IDENTIFICATION</scope>
</reference>
<dbReference type="PANTHER" id="PTHR19441">
    <property type="entry name" value="WHEY ACDIC PROTEIN WAP"/>
    <property type="match status" value="1"/>
</dbReference>
<evidence type="ECO:0000313" key="3">
    <source>
        <dbReference type="Ensembl" id="ENSAOWP00000005817.1"/>
    </source>
</evidence>
<dbReference type="InterPro" id="IPR008197">
    <property type="entry name" value="WAP_dom"/>
</dbReference>
<feature type="region of interest" description="Disordered" evidence="1">
    <location>
        <begin position="89"/>
        <end position="109"/>
    </location>
</feature>
<dbReference type="InterPro" id="IPR036645">
    <property type="entry name" value="Elafin-like_sf"/>
</dbReference>
<dbReference type="PRINTS" id="PR00003">
    <property type="entry name" value="4DISULPHCORE"/>
</dbReference>